<evidence type="ECO:0000313" key="2">
    <source>
        <dbReference type="EMBL" id="VEU82184.1"/>
    </source>
</evidence>
<accession>A0A449BIA0</accession>
<name>A0A449BIA0_9MOLU</name>
<keyword evidence="1" id="KW-0812">Transmembrane</keyword>
<evidence type="ECO:0000313" key="3">
    <source>
        <dbReference type="Proteomes" id="UP000290909"/>
    </source>
</evidence>
<dbReference type="STRING" id="1408416.GCA_000702765_00746"/>
<reference evidence="2 3" key="1">
    <citation type="submission" date="2019-01" db="EMBL/GenBank/DDBJ databases">
        <authorList>
            <consortium name="Pathogen Informatics"/>
        </authorList>
    </citation>
    <scope>NUCLEOTIDE SEQUENCE [LARGE SCALE GENOMIC DNA]</scope>
    <source>
        <strain evidence="2 3">NCTC10172</strain>
    </source>
</reference>
<keyword evidence="3" id="KW-1185">Reference proteome</keyword>
<sequence>MAKKYQAIQTKVHWLTWTIIGVVVVSLIGLLIALQPSAKDNFYNDYLVNTQDYQFESKLPKNNKFELVNSRKGLYSLADRDNHLTIVFFGDSSNQASVGAIANVYARLFGAADADPKINPSALYEALGDAKLTLYHYSVKEASFLDLMNQLNEKYDAKINAAAMPTLVVFLDGEVVDFLQVAESSQASQLFKFYNDILDKDVVQDLLK</sequence>
<dbReference type="Proteomes" id="UP000290909">
    <property type="component" value="Chromosome"/>
</dbReference>
<dbReference type="RefSeq" id="WP_035369052.1">
    <property type="nucleotide sequence ID" value="NZ_LR215050.1"/>
</dbReference>
<organism evidence="2 3">
    <name type="scientific">Acholeplasma hippikon</name>
    <dbReference type="NCBI Taxonomy" id="264636"/>
    <lineage>
        <taxon>Bacteria</taxon>
        <taxon>Bacillati</taxon>
        <taxon>Mycoplasmatota</taxon>
        <taxon>Mollicutes</taxon>
        <taxon>Acholeplasmatales</taxon>
        <taxon>Acholeplasmataceae</taxon>
        <taxon>Acholeplasma</taxon>
    </lineage>
</organism>
<proteinExistence type="predicted"/>
<dbReference type="KEGG" id="ahk:NCTC10172_00191"/>
<feature type="transmembrane region" description="Helical" evidence="1">
    <location>
        <begin position="12"/>
        <end position="34"/>
    </location>
</feature>
<gene>
    <name evidence="2" type="ORF">NCTC10172_00191</name>
</gene>
<evidence type="ECO:0000256" key="1">
    <source>
        <dbReference type="SAM" id="Phobius"/>
    </source>
</evidence>
<dbReference type="AlphaFoldDB" id="A0A449BIA0"/>
<keyword evidence="1" id="KW-1133">Transmembrane helix</keyword>
<keyword evidence="1" id="KW-0472">Membrane</keyword>
<protein>
    <submittedName>
        <fullName evidence="2">Uncharacterized protein</fullName>
    </submittedName>
</protein>
<dbReference type="EMBL" id="LR215050">
    <property type="protein sequence ID" value="VEU82184.1"/>
    <property type="molecule type" value="Genomic_DNA"/>
</dbReference>